<dbReference type="InterPro" id="IPR040248">
    <property type="entry name" value="RRBP1"/>
</dbReference>
<reference evidence="4" key="2">
    <citation type="submission" date="2015-02" db="UniProtKB">
        <authorList>
            <consortium name="EnsemblMetazoa"/>
        </authorList>
    </citation>
    <scope>IDENTIFICATION</scope>
</reference>
<dbReference type="STRING" id="126957.T1J0T7"/>
<sequence length="894" mass="102533">MELTSFLVFCGFVIFSVIFIIVVSVFGMHEKSYDEVVVEQRSKDQGNGLILKNGKGNKDKKKKNSKKQKEKSAESAATINVAVAKIKSKPRVATLPLAEVKPLSVTKPVVLQTKNVKSMNNKLVEIEPELKSVPVKKIIKKEIIETDKEKGKNKKNAAKPIKAEVKPQPQPLKAETKPVKIESKTIKTELKPKIENKSIKSEIKVLKVESKTTKKEPKAPVVNPKANKTEAKQKEVNSKVETKGVKAENKSVSEGRNKSQKNNSEVQKKNVSKIDESASVPPSPTKRAKKLKYDLSSGDNGMNGIHLATVLRNAILTDAELQTLIEILLNRQQEGESWIKMGQKIDPFSALKKQLQETEQKLADEQMTSQTTSNKLKELRQELTKTSQMERSSREKFVASQQELQNLHLHYQHQHDQHVSELNGLQIKFQQVQVKSSEEHRLALQHVQEENEKLKQALAQMEANSKSLTSNEIARLQCDVEQWRITCEQYKEQLTSSQQGDNERQQHMHQLQQCIKDLKNQAGQQEKATQQEMNDLLKQLSQSESNRNALQRDLSLYQNVQTENNTLHNKIRDMEKTNNNICQRIQELEDQVHNAEANLNVCMKENDVKQQEAQHDFDQVHQNNEMLKMKIEETMKDIVAKESLLTKQENDLAQYLDEVQQVTKELNIQREKNNEINRLLSRFVPGRDYDVSQSAANLKDELMQVKQIAEESEKTLKLQVKQCQEALSETETALHNLQRRAEDEELVWKEKLAYTENDLKQYEERLEDLQGKLLIEENERKLTELKATEMRKSFQNFQEIIDAKTKEILKREEVENSLNKRLSELEAHLKVEKKSVKDLTTQAVKLNSLVRIGEDSLKAEQKVVRELEKKLTDQKTLKTTSNGTSNDEIGEVKN</sequence>
<reference evidence="5" key="1">
    <citation type="submission" date="2011-05" db="EMBL/GenBank/DDBJ databases">
        <authorList>
            <person name="Richards S.R."/>
            <person name="Qu J."/>
            <person name="Jiang H."/>
            <person name="Jhangiani S.N."/>
            <person name="Agravi P."/>
            <person name="Goodspeed R."/>
            <person name="Gross S."/>
            <person name="Mandapat C."/>
            <person name="Jackson L."/>
            <person name="Mathew T."/>
            <person name="Pu L."/>
            <person name="Thornton R."/>
            <person name="Saada N."/>
            <person name="Wilczek-Boney K.B."/>
            <person name="Lee S."/>
            <person name="Kovar C."/>
            <person name="Wu Y."/>
            <person name="Scherer S.E."/>
            <person name="Worley K.C."/>
            <person name="Muzny D.M."/>
            <person name="Gibbs R."/>
        </authorList>
    </citation>
    <scope>NUCLEOTIDE SEQUENCE</scope>
    <source>
        <strain evidence="5">Brora</strain>
    </source>
</reference>
<evidence type="ECO:0000256" key="1">
    <source>
        <dbReference type="SAM" id="Coils"/>
    </source>
</evidence>
<feature type="compositionally biased region" description="Basic and acidic residues" evidence="2">
    <location>
        <begin position="266"/>
        <end position="276"/>
    </location>
</feature>
<dbReference type="GO" id="GO:0005789">
    <property type="term" value="C:endoplasmic reticulum membrane"/>
    <property type="evidence" value="ECO:0007669"/>
    <property type="project" value="TreeGrafter"/>
</dbReference>
<feature type="coiled-coil region" evidence="1">
    <location>
        <begin position="437"/>
        <end position="605"/>
    </location>
</feature>
<feature type="compositionally biased region" description="Basic and acidic residues" evidence="2">
    <location>
        <begin position="201"/>
        <end position="218"/>
    </location>
</feature>
<feature type="transmembrane region" description="Helical" evidence="3">
    <location>
        <begin position="6"/>
        <end position="26"/>
    </location>
</feature>
<dbReference type="EMBL" id="AFFK01020674">
    <property type="status" value="NOT_ANNOTATED_CDS"/>
    <property type="molecule type" value="Genomic_DNA"/>
</dbReference>
<dbReference type="EnsemblMetazoa" id="SMAR007145-RA">
    <property type="protein sequence ID" value="SMAR007145-PA"/>
    <property type="gene ID" value="SMAR007145"/>
</dbReference>
<evidence type="ECO:0000256" key="2">
    <source>
        <dbReference type="SAM" id="MobiDB-lite"/>
    </source>
</evidence>
<dbReference type="HOGENOM" id="CLU_323473_0_0_1"/>
<feature type="compositionally biased region" description="Basic and acidic residues" evidence="2">
    <location>
        <begin position="227"/>
        <end position="257"/>
    </location>
</feature>
<keyword evidence="1" id="KW-0175">Coiled coil</keyword>
<dbReference type="eggNOG" id="ENOG502QV05">
    <property type="taxonomic scope" value="Eukaryota"/>
</dbReference>
<dbReference type="OMA" id="HWRGIVD"/>
<name>T1J0T7_STRMM</name>
<dbReference type="AlphaFoldDB" id="T1J0T7"/>
<keyword evidence="3" id="KW-0812">Transmembrane</keyword>
<organism evidence="4 5">
    <name type="scientific">Strigamia maritima</name>
    <name type="common">European centipede</name>
    <name type="synonym">Geophilus maritimus</name>
    <dbReference type="NCBI Taxonomy" id="126957"/>
    <lineage>
        <taxon>Eukaryota</taxon>
        <taxon>Metazoa</taxon>
        <taxon>Ecdysozoa</taxon>
        <taxon>Arthropoda</taxon>
        <taxon>Myriapoda</taxon>
        <taxon>Chilopoda</taxon>
        <taxon>Pleurostigmophora</taxon>
        <taxon>Geophilomorpha</taxon>
        <taxon>Linotaeniidae</taxon>
        <taxon>Strigamia</taxon>
    </lineage>
</organism>
<protein>
    <recommendedName>
        <fullName evidence="6">Ribosome receptor lysine/proline rich domain-containing protein</fullName>
    </recommendedName>
</protein>
<feature type="region of interest" description="Disordered" evidence="2">
    <location>
        <begin position="47"/>
        <end position="73"/>
    </location>
</feature>
<feature type="region of interest" description="Disordered" evidence="2">
    <location>
        <begin position="148"/>
        <end position="180"/>
    </location>
</feature>
<keyword evidence="5" id="KW-1185">Reference proteome</keyword>
<feature type="region of interest" description="Disordered" evidence="2">
    <location>
        <begin position="201"/>
        <end position="290"/>
    </location>
</feature>
<keyword evidence="3" id="KW-1133">Transmembrane helix</keyword>
<evidence type="ECO:0008006" key="6">
    <source>
        <dbReference type="Google" id="ProtNLM"/>
    </source>
</evidence>
<feature type="coiled-coil region" evidence="1">
    <location>
        <begin position="638"/>
        <end position="786"/>
    </location>
</feature>
<feature type="coiled-coil region" evidence="1">
    <location>
        <begin position="348"/>
        <end position="396"/>
    </location>
</feature>
<dbReference type="PhylomeDB" id="T1J0T7"/>
<dbReference type="PANTHER" id="PTHR18939">
    <property type="entry name" value="RIBOSOME BINDING PROTEIN-1"/>
    <property type="match status" value="1"/>
</dbReference>
<evidence type="ECO:0000313" key="4">
    <source>
        <dbReference type="EnsemblMetazoa" id="SMAR007145-PA"/>
    </source>
</evidence>
<keyword evidence="3" id="KW-0472">Membrane</keyword>
<dbReference type="Proteomes" id="UP000014500">
    <property type="component" value="Unassembled WGS sequence"/>
</dbReference>
<dbReference type="PANTHER" id="PTHR18939:SF4">
    <property type="entry name" value="RIBOSOME-BINDING PROTEIN 1"/>
    <property type="match status" value="1"/>
</dbReference>
<evidence type="ECO:0000313" key="5">
    <source>
        <dbReference type="Proteomes" id="UP000014500"/>
    </source>
</evidence>
<feature type="region of interest" description="Disordered" evidence="2">
    <location>
        <begin position="871"/>
        <end position="894"/>
    </location>
</feature>
<accession>T1J0T7</accession>
<feature type="compositionally biased region" description="Basic residues" evidence="2">
    <location>
        <begin position="58"/>
        <end position="69"/>
    </location>
</feature>
<evidence type="ECO:0000256" key="3">
    <source>
        <dbReference type="SAM" id="Phobius"/>
    </source>
</evidence>
<proteinExistence type="predicted"/>